<dbReference type="EMBL" id="KQ483569">
    <property type="protein sequence ID" value="KYP46092.1"/>
    <property type="molecule type" value="Genomic_DNA"/>
</dbReference>
<evidence type="ECO:0000313" key="1">
    <source>
        <dbReference type="EMBL" id="KYP46092.1"/>
    </source>
</evidence>
<keyword evidence="2" id="KW-1185">Reference proteome</keyword>
<reference evidence="1" key="1">
    <citation type="journal article" date="2012" name="Nat. Biotechnol.">
        <title>Draft genome sequence of pigeonpea (Cajanus cajan), an orphan legume crop of resource-poor farmers.</title>
        <authorList>
            <person name="Varshney R.K."/>
            <person name="Chen W."/>
            <person name="Li Y."/>
            <person name="Bharti A.K."/>
            <person name="Saxena R.K."/>
            <person name="Schlueter J.A."/>
            <person name="Donoghue M.T."/>
            <person name="Azam S."/>
            <person name="Fan G."/>
            <person name="Whaley A.M."/>
            <person name="Farmer A.D."/>
            <person name="Sheridan J."/>
            <person name="Iwata A."/>
            <person name="Tuteja R."/>
            <person name="Penmetsa R.V."/>
            <person name="Wu W."/>
            <person name="Upadhyaya H.D."/>
            <person name="Yang S.P."/>
            <person name="Shah T."/>
            <person name="Saxena K.B."/>
            <person name="Michael T."/>
            <person name="McCombie W.R."/>
            <person name="Yang B."/>
            <person name="Zhang G."/>
            <person name="Yang H."/>
            <person name="Wang J."/>
            <person name="Spillane C."/>
            <person name="Cook D.R."/>
            <person name="May G.D."/>
            <person name="Xu X."/>
            <person name="Jackson S.A."/>
        </authorList>
    </citation>
    <scope>NUCLEOTIDE SEQUENCE [LARGE SCALE GENOMIC DNA]</scope>
</reference>
<dbReference type="Proteomes" id="UP000075243">
    <property type="component" value="Unassembled WGS sequence"/>
</dbReference>
<sequence length="78" mass="8876">YAQIIGSSLHLMNFSKPDIAYVVSRLKKYNDVNWIFDSDDTKSTSGYGSITWRSISQSIIVRSTIKLIRVCSFGDDCY</sequence>
<accession>A0A151RU70</accession>
<feature type="non-terminal residue" evidence="1">
    <location>
        <position position="1"/>
    </location>
</feature>
<organism evidence="1 2">
    <name type="scientific">Cajanus cajan</name>
    <name type="common">Pigeon pea</name>
    <name type="synonym">Cajanus indicus</name>
    <dbReference type="NCBI Taxonomy" id="3821"/>
    <lineage>
        <taxon>Eukaryota</taxon>
        <taxon>Viridiplantae</taxon>
        <taxon>Streptophyta</taxon>
        <taxon>Embryophyta</taxon>
        <taxon>Tracheophyta</taxon>
        <taxon>Spermatophyta</taxon>
        <taxon>Magnoliopsida</taxon>
        <taxon>eudicotyledons</taxon>
        <taxon>Gunneridae</taxon>
        <taxon>Pentapetalae</taxon>
        <taxon>rosids</taxon>
        <taxon>fabids</taxon>
        <taxon>Fabales</taxon>
        <taxon>Fabaceae</taxon>
        <taxon>Papilionoideae</taxon>
        <taxon>50 kb inversion clade</taxon>
        <taxon>NPAAA clade</taxon>
        <taxon>indigoferoid/millettioid clade</taxon>
        <taxon>Phaseoleae</taxon>
        <taxon>Cajanus</taxon>
    </lineage>
</organism>
<dbReference type="AlphaFoldDB" id="A0A151RU70"/>
<evidence type="ECO:0000313" key="2">
    <source>
        <dbReference type="Proteomes" id="UP000075243"/>
    </source>
</evidence>
<dbReference type="Gramene" id="C.cajan_30041.t">
    <property type="protein sequence ID" value="C.cajan_30041.t"/>
    <property type="gene ID" value="C.cajan_30041"/>
</dbReference>
<name>A0A151RU70_CAJCA</name>
<gene>
    <name evidence="1" type="ORF">KK1_032327</name>
</gene>
<evidence type="ECO:0008006" key="3">
    <source>
        <dbReference type="Google" id="ProtNLM"/>
    </source>
</evidence>
<protein>
    <recommendedName>
        <fullName evidence="3">Retrovirus-related Pol polyprotein from transposon TNT 1-94</fullName>
    </recommendedName>
</protein>
<proteinExistence type="predicted"/>